<accession>A0ABU7RLP4</accession>
<feature type="transmembrane region" description="Helical" evidence="2">
    <location>
        <begin position="16"/>
        <end position="35"/>
    </location>
</feature>
<feature type="region of interest" description="Disordered" evidence="1">
    <location>
        <begin position="42"/>
        <end position="63"/>
    </location>
</feature>
<reference evidence="3 4" key="1">
    <citation type="submission" date="2024-01" db="EMBL/GenBank/DDBJ databases">
        <title>Genome insights into Plantactinospora sonchi sp. nov.</title>
        <authorList>
            <person name="Wang L."/>
        </authorList>
    </citation>
    <scope>NUCLEOTIDE SEQUENCE [LARGE SCALE GENOMIC DNA]</scope>
    <source>
        <strain evidence="3 4">NEAU-QY2</strain>
    </source>
</reference>
<gene>
    <name evidence="3" type="ORF">V1633_02730</name>
</gene>
<keyword evidence="2" id="KW-0472">Membrane</keyword>
<evidence type="ECO:0000256" key="1">
    <source>
        <dbReference type="SAM" id="MobiDB-lite"/>
    </source>
</evidence>
<dbReference type="Proteomes" id="UP001332243">
    <property type="component" value="Unassembled WGS sequence"/>
</dbReference>
<proteinExistence type="predicted"/>
<sequence length="286" mass="31363">MEKIFYYFLIDVPRAMTIWAVLMVLAAAATVGLIMRPRHSGTGTADLAAEPGGPGPDGATPVGAEPALRAEEQRRRALASRALELHRYAEEVTVAAERSAVTAQRRRDEWLTAQEEAESAWQAYEAADVAARRVAAAAVLPEPRTPRTPAEYADRERYLHRAAMAACTRKELSVLQLSDALAHRNGWDPRRHPVEQEIVLRRTVRDSLFAAHRAATERERAAWRDAEVAAEAARSLREEAFAATAKAEEFRRWLPSSPSAGSTDGTAGGANGRVRPAVRWRAARAG</sequence>
<feature type="compositionally biased region" description="Low complexity" evidence="1">
    <location>
        <begin position="255"/>
        <end position="265"/>
    </location>
</feature>
<evidence type="ECO:0008006" key="5">
    <source>
        <dbReference type="Google" id="ProtNLM"/>
    </source>
</evidence>
<evidence type="ECO:0000313" key="4">
    <source>
        <dbReference type="Proteomes" id="UP001332243"/>
    </source>
</evidence>
<feature type="compositionally biased region" description="Basic residues" evidence="1">
    <location>
        <begin position="276"/>
        <end position="286"/>
    </location>
</feature>
<keyword evidence="2" id="KW-1133">Transmembrane helix</keyword>
<keyword evidence="2" id="KW-0812">Transmembrane</keyword>
<protein>
    <recommendedName>
        <fullName evidence="5">AP2/ERF domain-containing protein</fullName>
    </recommendedName>
</protein>
<evidence type="ECO:0000256" key="2">
    <source>
        <dbReference type="SAM" id="Phobius"/>
    </source>
</evidence>
<organism evidence="3 4">
    <name type="scientific">Plantactinospora sonchi</name>
    <dbReference type="NCBI Taxonomy" id="1544735"/>
    <lineage>
        <taxon>Bacteria</taxon>
        <taxon>Bacillati</taxon>
        <taxon>Actinomycetota</taxon>
        <taxon>Actinomycetes</taxon>
        <taxon>Micromonosporales</taxon>
        <taxon>Micromonosporaceae</taxon>
        <taxon>Plantactinospora</taxon>
    </lineage>
</organism>
<name>A0ABU7RLP4_9ACTN</name>
<dbReference type="EMBL" id="JAZGQK010000002">
    <property type="protein sequence ID" value="MEE6257403.1"/>
    <property type="molecule type" value="Genomic_DNA"/>
</dbReference>
<feature type="region of interest" description="Disordered" evidence="1">
    <location>
        <begin position="254"/>
        <end position="286"/>
    </location>
</feature>
<evidence type="ECO:0000313" key="3">
    <source>
        <dbReference type="EMBL" id="MEE6257403.1"/>
    </source>
</evidence>
<keyword evidence="4" id="KW-1185">Reference proteome</keyword>
<comment type="caution">
    <text evidence="3">The sequence shown here is derived from an EMBL/GenBank/DDBJ whole genome shotgun (WGS) entry which is preliminary data.</text>
</comment>
<dbReference type="RefSeq" id="WP_331212517.1">
    <property type="nucleotide sequence ID" value="NZ_JAZGQK010000002.1"/>
</dbReference>